<evidence type="ECO:0000256" key="5">
    <source>
        <dbReference type="ARBA" id="ARBA00022917"/>
    </source>
</evidence>
<keyword evidence="4" id="KW-0067">ATP-binding</keyword>
<dbReference type="GO" id="GO:0004832">
    <property type="term" value="F:valine-tRNA ligase activity"/>
    <property type="evidence" value="ECO:0007669"/>
    <property type="project" value="UniProtKB-EC"/>
</dbReference>
<keyword evidence="5" id="KW-0648">Protein biosynthesis</keyword>
<feature type="domain" description="Aminoacyl-tRNA synthetase class Ia" evidence="8">
    <location>
        <begin position="14"/>
        <end position="92"/>
    </location>
</feature>
<keyword evidence="6" id="KW-0030">Aminoacyl-tRNA synthetase</keyword>
<sequence length="93" mass="10963">MEKRYDPKSVEKKWEKFWEERGYFSPRPGKKNKTFSMVMPPPNITGILHMGHAFNLTIQDIITRFKRMQGFEVLWIPGIDHAGIATQNVVERE</sequence>
<evidence type="ECO:0000256" key="2">
    <source>
        <dbReference type="ARBA" id="ARBA00022598"/>
    </source>
</evidence>
<evidence type="ECO:0000256" key="3">
    <source>
        <dbReference type="ARBA" id="ARBA00022741"/>
    </source>
</evidence>
<dbReference type="InterPro" id="IPR002303">
    <property type="entry name" value="Valyl-tRNA_ligase"/>
</dbReference>
<evidence type="ECO:0000259" key="8">
    <source>
        <dbReference type="Pfam" id="PF00133"/>
    </source>
</evidence>
<dbReference type="PANTHER" id="PTHR11946:SF93">
    <property type="entry name" value="VALINE--TRNA LIGASE, CHLOROPLASTIC_MITOCHONDRIAL 2"/>
    <property type="match status" value="1"/>
</dbReference>
<dbReference type="InterPro" id="IPR001412">
    <property type="entry name" value="aa-tRNA-synth_I_CS"/>
</dbReference>
<accession>A0A662DD12</accession>
<dbReference type="GO" id="GO:0005829">
    <property type="term" value="C:cytosol"/>
    <property type="evidence" value="ECO:0007669"/>
    <property type="project" value="TreeGrafter"/>
</dbReference>
<keyword evidence="3" id="KW-0547">Nucleotide-binding</keyword>
<dbReference type="InterPro" id="IPR014729">
    <property type="entry name" value="Rossmann-like_a/b/a_fold"/>
</dbReference>
<reference evidence="9 10" key="1">
    <citation type="submission" date="2018-06" db="EMBL/GenBank/DDBJ databases">
        <title>Extensive metabolic versatility and redundancy in microbially diverse, dynamic hydrothermal sediments.</title>
        <authorList>
            <person name="Dombrowski N."/>
            <person name="Teske A."/>
            <person name="Baker B.J."/>
        </authorList>
    </citation>
    <scope>NUCLEOTIDE SEQUENCE [LARGE SCALE GENOMIC DNA]</scope>
    <source>
        <strain evidence="9">B19_G9</strain>
    </source>
</reference>
<evidence type="ECO:0000256" key="1">
    <source>
        <dbReference type="ARBA" id="ARBA00013169"/>
    </source>
</evidence>
<dbReference type="SUPFAM" id="SSF52374">
    <property type="entry name" value="Nucleotidylyl transferase"/>
    <property type="match status" value="1"/>
</dbReference>
<protein>
    <recommendedName>
        <fullName evidence="1">valine--tRNA ligase</fullName>
        <ecNumber evidence="1">6.1.1.9</ecNumber>
    </recommendedName>
    <alternativeName>
        <fullName evidence="7">Valyl-tRNA synthetase</fullName>
    </alternativeName>
</protein>
<evidence type="ECO:0000313" key="9">
    <source>
        <dbReference type="EMBL" id="RLE12069.1"/>
    </source>
</evidence>
<dbReference type="Proteomes" id="UP000267654">
    <property type="component" value="Unassembled WGS sequence"/>
</dbReference>
<comment type="caution">
    <text evidence="9">The sequence shown here is derived from an EMBL/GenBank/DDBJ whole genome shotgun (WGS) entry which is preliminary data.</text>
</comment>
<gene>
    <name evidence="9" type="ORF">DRI96_05100</name>
</gene>
<dbReference type="EC" id="6.1.1.9" evidence="1"/>
<name>A0A662DD12_UNCAE</name>
<dbReference type="Gene3D" id="3.40.50.620">
    <property type="entry name" value="HUPs"/>
    <property type="match status" value="1"/>
</dbReference>
<keyword evidence="2 9" id="KW-0436">Ligase</keyword>
<proteinExistence type="predicted"/>
<dbReference type="PROSITE" id="PS00178">
    <property type="entry name" value="AA_TRNA_LIGASE_I"/>
    <property type="match status" value="1"/>
</dbReference>
<evidence type="ECO:0000256" key="6">
    <source>
        <dbReference type="ARBA" id="ARBA00023146"/>
    </source>
</evidence>
<evidence type="ECO:0000256" key="4">
    <source>
        <dbReference type="ARBA" id="ARBA00022840"/>
    </source>
</evidence>
<evidence type="ECO:0000256" key="7">
    <source>
        <dbReference type="ARBA" id="ARBA00029936"/>
    </source>
</evidence>
<dbReference type="GO" id="GO:0005524">
    <property type="term" value="F:ATP binding"/>
    <property type="evidence" value="ECO:0007669"/>
    <property type="project" value="UniProtKB-KW"/>
</dbReference>
<dbReference type="AlphaFoldDB" id="A0A662DD12"/>
<organism evidence="9 10">
    <name type="scientific">Aerophobetes bacterium</name>
    <dbReference type="NCBI Taxonomy" id="2030807"/>
    <lineage>
        <taxon>Bacteria</taxon>
        <taxon>Candidatus Aerophobota</taxon>
    </lineage>
</organism>
<dbReference type="GO" id="GO:0006438">
    <property type="term" value="P:valyl-tRNA aminoacylation"/>
    <property type="evidence" value="ECO:0007669"/>
    <property type="project" value="InterPro"/>
</dbReference>
<dbReference type="PANTHER" id="PTHR11946">
    <property type="entry name" value="VALYL-TRNA SYNTHETASES"/>
    <property type="match status" value="1"/>
</dbReference>
<dbReference type="EMBL" id="QMQB01000188">
    <property type="protein sequence ID" value="RLE12069.1"/>
    <property type="molecule type" value="Genomic_DNA"/>
</dbReference>
<feature type="non-terminal residue" evidence="9">
    <location>
        <position position="93"/>
    </location>
</feature>
<dbReference type="Pfam" id="PF00133">
    <property type="entry name" value="tRNA-synt_1"/>
    <property type="match status" value="1"/>
</dbReference>
<dbReference type="InterPro" id="IPR002300">
    <property type="entry name" value="aa-tRNA-synth_Ia"/>
</dbReference>
<evidence type="ECO:0000313" key="10">
    <source>
        <dbReference type="Proteomes" id="UP000267654"/>
    </source>
</evidence>